<dbReference type="RefSeq" id="WP_201672167.1">
    <property type="nucleotide sequence ID" value="NZ_JAEQNE010000001.1"/>
</dbReference>
<organism evidence="1 2">
    <name type="scientific">Ramlibacter monticola</name>
    <dbReference type="NCBI Taxonomy" id="1926872"/>
    <lineage>
        <taxon>Bacteria</taxon>
        <taxon>Pseudomonadati</taxon>
        <taxon>Pseudomonadota</taxon>
        <taxon>Betaproteobacteria</taxon>
        <taxon>Burkholderiales</taxon>
        <taxon>Comamonadaceae</taxon>
        <taxon>Ramlibacter</taxon>
    </lineage>
</organism>
<accession>A0A937CRK0</accession>
<protein>
    <submittedName>
        <fullName evidence="1">Uncharacterized protein</fullName>
    </submittedName>
</protein>
<evidence type="ECO:0000313" key="2">
    <source>
        <dbReference type="Proteomes" id="UP000599109"/>
    </source>
</evidence>
<reference evidence="1 2" key="1">
    <citation type="journal article" date="2017" name="Int. J. Syst. Evol. Microbiol.">
        <title>Ramlibacter monticola sp. nov., isolated from forest soil.</title>
        <authorList>
            <person name="Chaudhary D.K."/>
            <person name="Kim J."/>
        </authorList>
    </citation>
    <scope>NUCLEOTIDE SEQUENCE [LARGE SCALE GENOMIC DNA]</scope>
    <source>
        <strain evidence="1 2">KACC 19175</strain>
    </source>
</reference>
<gene>
    <name evidence="1" type="ORF">JJ685_00205</name>
</gene>
<evidence type="ECO:0000313" key="1">
    <source>
        <dbReference type="EMBL" id="MBL0389553.1"/>
    </source>
</evidence>
<comment type="caution">
    <text evidence="1">The sequence shown here is derived from an EMBL/GenBank/DDBJ whole genome shotgun (WGS) entry which is preliminary data.</text>
</comment>
<name>A0A937CRK0_9BURK</name>
<sequence>METLWYARGELMGQLARGYGEQEARQKVVALDDLFTALLPRGLRSRPSRLDGSYRSSRPGL</sequence>
<keyword evidence="2" id="KW-1185">Reference proteome</keyword>
<dbReference type="AlphaFoldDB" id="A0A937CRK0"/>
<dbReference type="Proteomes" id="UP000599109">
    <property type="component" value="Unassembled WGS sequence"/>
</dbReference>
<proteinExistence type="predicted"/>
<dbReference type="EMBL" id="JAEQNE010000001">
    <property type="protein sequence ID" value="MBL0389553.1"/>
    <property type="molecule type" value="Genomic_DNA"/>
</dbReference>